<evidence type="ECO:0000313" key="8">
    <source>
        <dbReference type="Proteomes" id="UP000297477"/>
    </source>
</evidence>
<dbReference type="PANTHER" id="PTHR11101:SF80">
    <property type="entry name" value="PHOSPHATE TRANSPORTER"/>
    <property type="match status" value="1"/>
</dbReference>
<feature type="transmembrane region" description="Helical" evidence="6">
    <location>
        <begin position="140"/>
        <end position="158"/>
    </location>
</feature>
<proteinExistence type="predicted"/>
<organism evidence="7 8">
    <name type="scientific">Micrococcus lylae</name>
    <dbReference type="NCBI Taxonomy" id="1273"/>
    <lineage>
        <taxon>Bacteria</taxon>
        <taxon>Bacillati</taxon>
        <taxon>Actinomycetota</taxon>
        <taxon>Actinomycetes</taxon>
        <taxon>Micrococcales</taxon>
        <taxon>Micrococcaceae</taxon>
        <taxon>Micrococcus</taxon>
    </lineage>
</organism>
<keyword evidence="5 6" id="KW-0472">Membrane</keyword>
<evidence type="ECO:0000313" key="7">
    <source>
        <dbReference type="EMBL" id="TFI00001.1"/>
    </source>
</evidence>
<dbReference type="Pfam" id="PF01384">
    <property type="entry name" value="PHO4"/>
    <property type="match status" value="1"/>
</dbReference>
<keyword evidence="2" id="KW-0813">Transport</keyword>
<dbReference type="PANTHER" id="PTHR11101">
    <property type="entry name" value="PHOSPHATE TRANSPORTER"/>
    <property type="match status" value="1"/>
</dbReference>
<sequence length="341" mass="36242">MLLGLTLSFVAICGLGVLTGFRDAPNSVALAVRFRSLSPRISLQLTAAMKALGVLFGTTLMTFYAAFFLHPETNGWPGLATTGIAILVTIGWGLLMWWRRIPGSTTHSLISALWGTTIAAHLTVGSDQIEQVVSFVQWELLVGLLISPLIAWAFARLLTRPLLRLGTTGSTVRVQHRARLALAISTSASAFGHGMQTGQRMGILWALVLASAGARELAALPPAQLWACAGAFALATAIGTLGGAWRISWTLTERLVSLDPLRASVAAGTAAAWLFFGTLLLHMPMSSTHMTVASIVGAGQDQTFASVRWGQLARLFLWWLATPAVCLVLSFILASGVLVLA</sequence>
<evidence type="ECO:0000256" key="1">
    <source>
        <dbReference type="ARBA" id="ARBA00004141"/>
    </source>
</evidence>
<evidence type="ECO:0000256" key="4">
    <source>
        <dbReference type="ARBA" id="ARBA00022989"/>
    </source>
</evidence>
<feature type="transmembrane region" description="Helical" evidence="6">
    <location>
        <begin position="316"/>
        <end position="340"/>
    </location>
</feature>
<dbReference type="Proteomes" id="UP000297477">
    <property type="component" value="Unassembled WGS sequence"/>
</dbReference>
<keyword evidence="4 6" id="KW-1133">Transmembrane helix</keyword>
<evidence type="ECO:0000256" key="6">
    <source>
        <dbReference type="SAM" id="Phobius"/>
    </source>
</evidence>
<name>A0ABY2K0P5_9MICC</name>
<evidence type="ECO:0000256" key="3">
    <source>
        <dbReference type="ARBA" id="ARBA00022692"/>
    </source>
</evidence>
<accession>A0ABY2K0P5</accession>
<evidence type="ECO:0000256" key="2">
    <source>
        <dbReference type="ARBA" id="ARBA00022448"/>
    </source>
</evidence>
<comment type="caution">
    <text evidence="7">The sequence shown here is derived from an EMBL/GenBank/DDBJ whole genome shotgun (WGS) entry which is preliminary data.</text>
</comment>
<feature type="transmembrane region" description="Helical" evidence="6">
    <location>
        <begin position="225"/>
        <end position="249"/>
    </location>
</feature>
<reference evidence="7 8" key="1">
    <citation type="submission" date="2019-03" db="EMBL/GenBank/DDBJ databases">
        <title>Reclassification of Micrococcus aloeverae and Micrococcus yunnanensis as later heterotypic synonyms of Micrococcus luteus.</title>
        <authorList>
            <person name="Huang C.-H."/>
        </authorList>
    </citation>
    <scope>NUCLEOTIDE SEQUENCE [LARGE SCALE GENOMIC DNA]</scope>
    <source>
        <strain evidence="7 8">BCRC 12151</strain>
    </source>
</reference>
<feature type="transmembrane region" description="Helical" evidence="6">
    <location>
        <begin position="47"/>
        <end position="69"/>
    </location>
</feature>
<protein>
    <submittedName>
        <fullName evidence="7">Inorganic phosphate transporter</fullName>
    </submittedName>
</protein>
<gene>
    <name evidence="7" type="ORF">E4A49_04495</name>
</gene>
<keyword evidence="3 6" id="KW-0812">Transmembrane</keyword>
<comment type="subcellular location">
    <subcellularLocation>
        <location evidence="1">Membrane</location>
        <topology evidence="1">Multi-pass membrane protein</topology>
    </subcellularLocation>
</comment>
<dbReference type="InterPro" id="IPR001204">
    <property type="entry name" value="Phos_transporter"/>
</dbReference>
<keyword evidence="8" id="KW-1185">Reference proteome</keyword>
<dbReference type="EMBL" id="SPKT01000006">
    <property type="protein sequence ID" value="TFI00001.1"/>
    <property type="molecule type" value="Genomic_DNA"/>
</dbReference>
<evidence type="ECO:0000256" key="5">
    <source>
        <dbReference type="ARBA" id="ARBA00023136"/>
    </source>
</evidence>
<feature type="transmembrane region" description="Helical" evidence="6">
    <location>
        <begin position="76"/>
        <end position="98"/>
    </location>
</feature>
<feature type="transmembrane region" description="Helical" evidence="6">
    <location>
        <begin position="261"/>
        <end position="281"/>
    </location>
</feature>